<name>V7DIY4_9PSED</name>
<evidence type="ECO:0000313" key="2">
    <source>
        <dbReference type="EMBL" id="ESW41458.1"/>
    </source>
</evidence>
<dbReference type="AlphaFoldDB" id="V7DIY4"/>
<evidence type="ECO:0000313" key="3">
    <source>
        <dbReference type="Proteomes" id="UP000018511"/>
    </source>
</evidence>
<feature type="region of interest" description="Disordered" evidence="1">
    <location>
        <begin position="1"/>
        <end position="41"/>
    </location>
</feature>
<protein>
    <submittedName>
        <fullName evidence="2">Uncharacterized protein</fullName>
    </submittedName>
</protein>
<dbReference type="PATRIC" id="fig|1388762.3.peg.49"/>
<dbReference type="EMBL" id="AXUP01000002">
    <property type="protein sequence ID" value="ESW41458.1"/>
    <property type="molecule type" value="Genomic_DNA"/>
</dbReference>
<proteinExistence type="predicted"/>
<dbReference type="Proteomes" id="UP000018511">
    <property type="component" value="Unassembled WGS sequence"/>
</dbReference>
<evidence type="ECO:0000256" key="1">
    <source>
        <dbReference type="SAM" id="MobiDB-lite"/>
    </source>
</evidence>
<accession>V7DIY4</accession>
<organism evidence="2 3">
    <name type="scientific">Pseudomonas taiwanensis SJ9</name>
    <dbReference type="NCBI Taxonomy" id="1388762"/>
    <lineage>
        <taxon>Bacteria</taxon>
        <taxon>Pseudomonadati</taxon>
        <taxon>Pseudomonadota</taxon>
        <taxon>Gammaproteobacteria</taxon>
        <taxon>Pseudomonadales</taxon>
        <taxon>Pseudomonadaceae</taxon>
        <taxon>Pseudomonas</taxon>
    </lineage>
</organism>
<comment type="caution">
    <text evidence="2">The sequence shown here is derived from an EMBL/GenBank/DDBJ whole genome shotgun (WGS) entry which is preliminary data.</text>
</comment>
<sequence>MQKQIGWKSAADGMIGVTMERQPTSRTRKANSKEGNRSVYR</sequence>
<gene>
    <name evidence="2" type="ORF">O164_00210</name>
</gene>
<feature type="compositionally biased region" description="Basic and acidic residues" evidence="1">
    <location>
        <begin position="31"/>
        <end position="41"/>
    </location>
</feature>
<reference evidence="2 3" key="1">
    <citation type="submission" date="2013-10" db="EMBL/GenBank/DDBJ databases">
        <title>Whole Genome Shotgun Sequence of Pseudomonas taiwanensis SJ9.</title>
        <authorList>
            <person name="Hong S.-J."/>
            <person name="Shin J.-H."/>
        </authorList>
    </citation>
    <scope>NUCLEOTIDE SEQUENCE [LARGE SCALE GENOMIC DNA]</scope>
    <source>
        <strain evidence="2 3">SJ9</strain>
    </source>
</reference>